<evidence type="ECO:0000313" key="2">
    <source>
        <dbReference type="EMBL" id="QEN11025.1"/>
    </source>
</evidence>
<dbReference type="Pfam" id="PF14491">
    <property type="entry name" value="DUF4435"/>
    <property type="match status" value="1"/>
</dbReference>
<name>A0AAE6MP91_HAEPH</name>
<dbReference type="AlphaFoldDB" id="A0AAE6MP91"/>
<reference evidence="2 3" key="1">
    <citation type="submission" date="2019-04" db="EMBL/GenBank/DDBJ databases">
        <title>Complete Genome and Methylome Analysis of Haemophilus haemolyticus NEB129.</title>
        <authorList>
            <person name="Fomenkov A."/>
            <person name="Roberts R.J."/>
            <person name="Anton B.P."/>
            <person name="Vincze T."/>
        </authorList>
    </citation>
    <scope>NUCLEOTIDE SEQUENCE [LARGE SCALE GENOMIC DNA]</scope>
    <source>
        <strain evidence="2 3">NEB129</strain>
    </source>
</reference>
<dbReference type="InterPro" id="IPR029492">
    <property type="entry name" value="DUF4435"/>
</dbReference>
<dbReference type="GeneID" id="78224653"/>
<evidence type="ECO:0000313" key="3">
    <source>
        <dbReference type="Proteomes" id="UP000323974"/>
    </source>
</evidence>
<accession>A0AAE6MP91</accession>
<organism evidence="2 3">
    <name type="scientific">Haemophilus parahaemolyticus</name>
    <dbReference type="NCBI Taxonomy" id="735"/>
    <lineage>
        <taxon>Bacteria</taxon>
        <taxon>Pseudomonadati</taxon>
        <taxon>Pseudomonadota</taxon>
        <taxon>Gammaproteobacteria</taxon>
        <taxon>Pasteurellales</taxon>
        <taxon>Pasteurellaceae</taxon>
        <taxon>Haemophilus</taxon>
    </lineage>
</organism>
<feature type="domain" description="DUF4435" evidence="1">
    <location>
        <begin position="24"/>
        <end position="149"/>
    </location>
</feature>
<dbReference type="Proteomes" id="UP000323974">
    <property type="component" value="Chromosome"/>
</dbReference>
<dbReference type="RefSeq" id="WP_005706387.1">
    <property type="nucleotide sequence ID" value="NZ_CP038817.1"/>
</dbReference>
<dbReference type="KEGG" id="hpaa:E5Q53_05990"/>
<dbReference type="EMBL" id="CP038817">
    <property type="protein sequence ID" value="QEN11025.1"/>
    <property type="molecule type" value="Genomic_DNA"/>
</dbReference>
<gene>
    <name evidence="2" type="ORF">E5Q53_05990</name>
</gene>
<evidence type="ECO:0000259" key="1">
    <source>
        <dbReference type="Pfam" id="PF14491"/>
    </source>
</evidence>
<protein>
    <submittedName>
        <fullName evidence="2">DUF4435 domain-containing protein</fullName>
    </submittedName>
</protein>
<proteinExistence type="predicted"/>
<sequence length="201" mass="23768">MKDDLEYSLDAENSLSEFTETDYIVYVEDKNDEFFWGKIFSIFSKRKTFSFRYEENITGCSILDEKIEQIKSGKLNNSIIVARDSDYLEYHNKKTFHKNILYTYGHSIENCLFSKIALDLIIENYSRGKISKKEINIWSQNIHDQLQELIKLDIILQFEQRGIQVLGNSCDRFLTSFILLDKTLEIDNERIDYYSDLCSLL</sequence>